<feature type="domain" description="Histidine kinase" evidence="15">
    <location>
        <begin position="373"/>
        <end position="592"/>
    </location>
</feature>
<evidence type="ECO:0000256" key="2">
    <source>
        <dbReference type="ARBA" id="ARBA00004651"/>
    </source>
</evidence>
<dbReference type="InterPro" id="IPR004358">
    <property type="entry name" value="Sig_transdc_His_kin-like_C"/>
</dbReference>
<dbReference type="GO" id="GO:0007234">
    <property type="term" value="P:osmosensory signaling via phosphorelay pathway"/>
    <property type="evidence" value="ECO:0007669"/>
    <property type="project" value="TreeGrafter"/>
</dbReference>
<dbReference type="InterPro" id="IPR005467">
    <property type="entry name" value="His_kinase_dom"/>
</dbReference>
<dbReference type="SMART" id="SM00388">
    <property type="entry name" value="HisKA"/>
    <property type="match status" value="1"/>
</dbReference>
<dbReference type="SMART" id="SM00387">
    <property type="entry name" value="HATPase_c"/>
    <property type="match status" value="1"/>
</dbReference>
<evidence type="ECO:0000256" key="7">
    <source>
        <dbReference type="ARBA" id="ARBA00022692"/>
    </source>
</evidence>
<geneLocation type="plasmid" evidence="18">
    <name>unnamed1</name>
</geneLocation>
<keyword evidence="11 14" id="KW-1133">Transmembrane helix</keyword>
<keyword evidence="10" id="KW-0067">ATP-binding</keyword>
<dbReference type="Gene3D" id="6.10.340.10">
    <property type="match status" value="1"/>
</dbReference>
<keyword evidence="18" id="KW-0614">Plasmid</keyword>
<evidence type="ECO:0000256" key="8">
    <source>
        <dbReference type="ARBA" id="ARBA00022741"/>
    </source>
</evidence>
<keyword evidence="6" id="KW-0808">Transferase</keyword>
<evidence type="ECO:0000256" key="5">
    <source>
        <dbReference type="ARBA" id="ARBA00022553"/>
    </source>
</evidence>
<dbReference type="PROSITE" id="PS50109">
    <property type="entry name" value="HIS_KIN"/>
    <property type="match status" value="1"/>
</dbReference>
<dbReference type="PANTHER" id="PTHR42878">
    <property type="entry name" value="TWO-COMPONENT HISTIDINE KINASE"/>
    <property type="match status" value="1"/>
</dbReference>
<organism evidence="18">
    <name type="scientific">Brevibacillus laterosporus</name>
    <name type="common">Bacillus laterosporus</name>
    <dbReference type="NCBI Taxonomy" id="1465"/>
    <lineage>
        <taxon>Bacteria</taxon>
        <taxon>Bacillati</taxon>
        <taxon>Bacillota</taxon>
        <taxon>Bacilli</taxon>
        <taxon>Bacillales</taxon>
        <taxon>Paenibacillaceae</taxon>
        <taxon>Brevibacillus</taxon>
    </lineage>
</organism>
<dbReference type="EMBL" id="CP011075">
    <property type="protein sequence ID" value="AKF95406.1"/>
    <property type="molecule type" value="Genomic_DNA"/>
</dbReference>
<dbReference type="GO" id="GO:0005886">
    <property type="term" value="C:plasma membrane"/>
    <property type="evidence" value="ECO:0007669"/>
    <property type="project" value="UniProtKB-SubCell"/>
</dbReference>
<reference evidence="18" key="1">
    <citation type="submission" date="2015-03" db="EMBL/GenBank/DDBJ databases">
        <title>MIGS Cultured Bacterial/Archaeal sample from Brevibacillus laterosporus.</title>
        <authorList>
            <person name="Zeng D."/>
            <person name="Zhu L."/>
            <person name="Dong G."/>
            <person name="Ye W."/>
            <person name="Ren D."/>
            <person name="Wu L."/>
            <person name="Xu J."/>
            <person name="Li G."/>
            <person name="Guo L."/>
        </authorList>
    </citation>
    <scope>NUCLEOTIDE SEQUENCE</scope>
    <source>
        <strain evidence="18">B9</strain>
        <plasmid evidence="18">unnamed1</plasmid>
    </source>
</reference>
<protein>
    <recommendedName>
        <fullName evidence="3">histidine kinase</fullName>
        <ecNumber evidence="3">2.7.13.3</ecNumber>
    </recommendedName>
</protein>
<dbReference type="SUPFAM" id="SSF55874">
    <property type="entry name" value="ATPase domain of HSP90 chaperone/DNA topoisomerase II/histidine kinase"/>
    <property type="match status" value="1"/>
</dbReference>
<dbReference type="SUPFAM" id="SSF158472">
    <property type="entry name" value="HAMP domain-like"/>
    <property type="match status" value="1"/>
</dbReference>
<dbReference type="InterPro" id="IPR003661">
    <property type="entry name" value="HisK_dim/P_dom"/>
</dbReference>
<dbReference type="InterPro" id="IPR003660">
    <property type="entry name" value="HAMP_dom"/>
</dbReference>
<sequence>MDNILRSVVGKLWMTIIALFAVVLTIFSLLLVQSFGSYYLKKQSADLALLGTKVAADLETVRDQKEMLKMASKILTVYHTGLLVVDEQKRILAHEATDEKQPSLTLDKLLNSGGFPIADAFAGKQVGPNRLIFGDKASDSLEHTQFLAMAIPFSFDGKQKSALILYQAIQEVNGTYLEIRQLIFVVGVIGFILTTVFAFFLSSRITSPLRQIKQSAQRIAEGEFNTEIPLRSTDEIGELAAAFNVMTLKLRNVVNALSHEKEQMATVLRSMIDGVIMLDQKGRVVLTNPQAEDFTRDWAYENQGRPLPIQELYQKMLLSEQEVMEDFEAQGRFWSVVMVPLYDHNQVRGAVAVLRDMTKERKLDKLRQDFVANISHELRTPLSMLQGYSEAIVDGIASTPEEHKELAKIIYDESVRMTKLVNELLSLARMEAGHVELHEEVTELLPYFERVLRKFANRAAERNIEIQLDRQTDYDAISFDPDKMEQVLTNLIDNAIRHIPDGGLITVRIKNEDAGKITIEVIDTGSGIPQEDLPFVFERFYKADKARTRGRAGTGLGLAIAKNIVAAHNGKISVQSKMKEGTTFTITIPVIT</sequence>
<dbReference type="GO" id="GO:0030295">
    <property type="term" value="F:protein kinase activator activity"/>
    <property type="evidence" value="ECO:0007669"/>
    <property type="project" value="TreeGrafter"/>
</dbReference>
<dbReference type="InterPro" id="IPR013767">
    <property type="entry name" value="PAS_fold"/>
</dbReference>
<dbReference type="InterPro" id="IPR036097">
    <property type="entry name" value="HisK_dim/P_sf"/>
</dbReference>
<dbReference type="EC" id="2.7.13.3" evidence="3"/>
<dbReference type="InterPro" id="IPR041328">
    <property type="entry name" value="HisK_sensor"/>
</dbReference>
<gene>
    <name evidence="18" type="ORF">EX87_17425</name>
</gene>
<evidence type="ECO:0000256" key="13">
    <source>
        <dbReference type="ARBA" id="ARBA00023136"/>
    </source>
</evidence>
<dbReference type="Pfam" id="PF00989">
    <property type="entry name" value="PAS"/>
    <property type="match status" value="1"/>
</dbReference>
<keyword evidence="4" id="KW-1003">Cell membrane</keyword>
<evidence type="ECO:0000256" key="4">
    <source>
        <dbReference type="ARBA" id="ARBA00022475"/>
    </source>
</evidence>
<dbReference type="SUPFAM" id="SSF55785">
    <property type="entry name" value="PYP-like sensor domain (PAS domain)"/>
    <property type="match status" value="1"/>
</dbReference>
<dbReference type="AlphaFoldDB" id="A0A0F6Y0E9"/>
<dbReference type="PROSITE" id="PS50112">
    <property type="entry name" value="PAS"/>
    <property type="match status" value="1"/>
</dbReference>
<dbReference type="InterPro" id="IPR003594">
    <property type="entry name" value="HATPase_dom"/>
</dbReference>
<keyword evidence="5" id="KW-0597">Phosphoprotein</keyword>
<comment type="catalytic activity">
    <reaction evidence="1">
        <text>ATP + protein L-histidine = ADP + protein N-phospho-L-histidine.</text>
        <dbReference type="EC" id="2.7.13.3"/>
    </reaction>
</comment>
<accession>A0A0F6Y0E9</accession>
<dbReference type="PANTHER" id="PTHR42878:SF3">
    <property type="entry name" value="HISTIDINE PROTEIN KINASE SAES"/>
    <property type="match status" value="1"/>
</dbReference>
<evidence type="ECO:0000259" key="15">
    <source>
        <dbReference type="PROSITE" id="PS50109"/>
    </source>
</evidence>
<evidence type="ECO:0000256" key="3">
    <source>
        <dbReference type="ARBA" id="ARBA00012438"/>
    </source>
</evidence>
<dbReference type="InterPro" id="IPR050351">
    <property type="entry name" value="BphY/WalK/GraS-like"/>
</dbReference>
<dbReference type="Pfam" id="PF18698">
    <property type="entry name" value="HisK_sensor"/>
    <property type="match status" value="1"/>
</dbReference>
<evidence type="ECO:0000256" key="1">
    <source>
        <dbReference type="ARBA" id="ARBA00000085"/>
    </source>
</evidence>
<dbReference type="FunFam" id="3.30.565.10:FF:000006">
    <property type="entry name" value="Sensor histidine kinase WalK"/>
    <property type="match status" value="1"/>
</dbReference>
<evidence type="ECO:0000313" key="18">
    <source>
        <dbReference type="EMBL" id="AKF95406.1"/>
    </source>
</evidence>
<dbReference type="GO" id="GO:0000155">
    <property type="term" value="F:phosphorelay sensor kinase activity"/>
    <property type="evidence" value="ECO:0007669"/>
    <property type="project" value="InterPro"/>
</dbReference>
<dbReference type="Pfam" id="PF02518">
    <property type="entry name" value="HATPase_c"/>
    <property type="match status" value="1"/>
</dbReference>
<dbReference type="CDD" id="cd00075">
    <property type="entry name" value="HATPase"/>
    <property type="match status" value="1"/>
</dbReference>
<dbReference type="CDD" id="cd00082">
    <property type="entry name" value="HisKA"/>
    <property type="match status" value="1"/>
</dbReference>
<keyword evidence="8" id="KW-0547">Nucleotide-binding</keyword>
<evidence type="ECO:0000256" key="14">
    <source>
        <dbReference type="SAM" id="Phobius"/>
    </source>
</evidence>
<dbReference type="Pfam" id="PF00672">
    <property type="entry name" value="HAMP"/>
    <property type="match status" value="1"/>
</dbReference>
<dbReference type="Pfam" id="PF00512">
    <property type="entry name" value="HisKA"/>
    <property type="match status" value="1"/>
</dbReference>
<dbReference type="CDD" id="cd06225">
    <property type="entry name" value="HAMP"/>
    <property type="match status" value="1"/>
</dbReference>
<feature type="transmembrane region" description="Helical" evidence="14">
    <location>
        <begin position="182"/>
        <end position="201"/>
    </location>
</feature>
<dbReference type="SUPFAM" id="SSF47384">
    <property type="entry name" value="Homodimeric domain of signal transducing histidine kinase"/>
    <property type="match status" value="1"/>
</dbReference>
<evidence type="ECO:0000256" key="10">
    <source>
        <dbReference type="ARBA" id="ARBA00022840"/>
    </source>
</evidence>
<dbReference type="PRINTS" id="PR00344">
    <property type="entry name" value="BCTRLSENSOR"/>
</dbReference>
<dbReference type="Gene3D" id="3.30.565.10">
    <property type="entry name" value="Histidine kinase-like ATPase, C-terminal domain"/>
    <property type="match status" value="1"/>
</dbReference>
<evidence type="ECO:0000256" key="11">
    <source>
        <dbReference type="ARBA" id="ARBA00022989"/>
    </source>
</evidence>
<keyword evidence="12" id="KW-0902">Two-component regulatory system</keyword>
<name>A0A0F6Y0E9_BRELA</name>
<dbReference type="GO" id="GO:0006355">
    <property type="term" value="P:regulation of DNA-templated transcription"/>
    <property type="evidence" value="ECO:0007669"/>
    <property type="project" value="InterPro"/>
</dbReference>
<dbReference type="SMART" id="SM00304">
    <property type="entry name" value="HAMP"/>
    <property type="match status" value="1"/>
</dbReference>
<keyword evidence="13 14" id="KW-0472">Membrane</keyword>
<feature type="domain" description="HAMP" evidence="17">
    <location>
        <begin position="203"/>
        <end position="255"/>
    </location>
</feature>
<dbReference type="Gene3D" id="1.10.287.130">
    <property type="match status" value="1"/>
</dbReference>
<dbReference type="Gene3D" id="3.30.450.20">
    <property type="entry name" value="PAS domain"/>
    <property type="match status" value="1"/>
</dbReference>
<evidence type="ECO:0000256" key="12">
    <source>
        <dbReference type="ARBA" id="ARBA00023012"/>
    </source>
</evidence>
<dbReference type="GO" id="GO:0000156">
    <property type="term" value="F:phosphorelay response regulator activity"/>
    <property type="evidence" value="ECO:0007669"/>
    <property type="project" value="TreeGrafter"/>
</dbReference>
<evidence type="ECO:0000256" key="9">
    <source>
        <dbReference type="ARBA" id="ARBA00022777"/>
    </source>
</evidence>
<evidence type="ECO:0000256" key="6">
    <source>
        <dbReference type="ARBA" id="ARBA00022679"/>
    </source>
</evidence>
<feature type="transmembrane region" description="Helical" evidence="14">
    <location>
        <begin position="12"/>
        <end position="32"/>
    </location>
</feature>
<proteinExistence type="predicted"/>
<dbReference type="InterPro" id="IPR036890">
    <property type="entry name" value="HATPase_C_sf"/>
</dbReference>
<evidence type="ECO:0000259" key="16">
    <source>
        <dbReference type="PROSITE" id="PS50112"/>
    </source>
</evidence>
<dbReference type="CDD" id="cd00130">
    <property type="entry name" value="PAS"/>
    <property type="match status" value="1"/>
</dbReference>
<evidence type="ECO:0000259" key="17">
    <source>
        <dbReference type="PROSITE" id="PS50885"/>
    </source>
</evidence>
<feature type="domain" description="PAS" evidence="16">
    <location>
        <begin position="260"/>
        <end position="295"/>
    </location>
</feature>
<keyword evidence="7 14" id="KW-0812">Transmembrane</keyword>
<dbReference type="InterPro" id="IPR035965">
    <property type="entry name" value="PAS-like_dom_sf"/>
</dbReference>
<keyword evidence="9 18" id="KW-0418">Kinase</keyword>
<dbReference type="RefSeq" id="WP_031414446.1">
    <property type="nucleotide sequence ID" value="NZ_CP011075.1"/>
</dbReference>
<dbReference type="InterPro" id="IPR000014">
    <property type="entry name" value="PAS"/>
</dbReference>
<dbReference type="GO" id="GO:0005524">
    <property type="term" value="F:ATP binding"/>
    <property type="evidence" value="ECO:0007669"/>
    <property type="project" value="UniProtKB-KW"/>
</dbReference>
<comment type="subcellular location">
    <subcellularLocation>
        <location evidence="2">Cell membrane</location>
        <topology evidence="2">Multi-pass membrane protein</topology>
    </subcellularLocation>
</comment>
<dbReference type="FunFam" id="1.10.287.130:FF:000001">
    <property type="entry name" value="Two-component sensor histidine kinase"/>
    <property type="match status" value="1"/>
</dbReference>
<dbReference type="PROSITE" id="PS50885">
    <property type="entry name" value="HAMP"/>
    <property type="match status" value="1"/>
</dbReference>